<keyword evidence="1 4" id="KW-0808">Transferase</keyword>
<keyword evidence="5" id="KW-1185">Reference proteome</keyword>
<gene>
    <name evidence="4" type="ORF">D9V37_01615</name>
</gene>
<comment type="caution">
    <text evidence="4">The sequence shown here is derived from an EMBL/GenBank/DDBJ whole genome shotgun (WGS) entry which is preliminary data.</text>
</comment>
<protein>
    <submittedName>
        <fullName evidence="4">GNAT family N-acetyltransferase</fullName>
    </submittedName>
</protein>
<keyword evidence="2" id="KW-0012">Acyltransferase</keyword>
<dbReference type="OrthoDB" id="529907at2"/>
<dbReference type="PROSITE" id="PS51186">
    <property type="entry name" value="GNAT"/>
    <property type="match status" value="1"/>
</dbReference>
<dbReference type="GO" id="GO:0016747">
    <property type="term" value="F:acyltransferase activity, transferring groups other than amino-acyl groups"/>
    <property type="evidence" value="ECO:0007669"/>
    <property type="project" value="InterPro"/>
</dbReference>
<dbReference type="RefSeq" id="WP_121804373.1">
    <property type="nucleotide sequence ID" value="NZ_RDBE01000001.1"/>
</dbReference>
<dbReference type="AlphaFoldDB" id="A0A3L8P6Z1"/>
<accession>A0A3L8P6Z1</accession>
<dbReference type="InterPro" id="IPR016181">
    <property type="entry name" value="Acyl_CoA_acyltransferase"/>
</dbReference>
<name>A0A3L8P6Z1_9ACTN</name>
<dbReference type="Pfam" id="PF00583">
    <property type="entry name" value="Acetyltransf_1"/>
    <property type="match status" value="1"/>
</dbReference>
<evidence type="ECO:0000256" key="2">
    <source>
        <dbReference type="ARBA" id="ARBA00023315"/>
    </source>
</evidence>
<dbReference type="Proteomes" id="UP000281708">
    <property type="component" value="Unassembled WGS sequence"/>
</dbReference>
<dbReference type="Gene3D" id="3.40.630.30">
    <property type="match status" value="1"/>
</dbReference>
<reference evidence="4 5" key="1">
    <citation type="submission" date="2018-10" db="EMBL/GenBank/DDBJ databases">
        <title>Marmoricola sp. 4Q3S-7 whole genome shotgun sequence.</title>
        <authorList>
            <person name="Li F."/>
        </authorList>
    </citation>
    <scope>NUCLEOTIDE SEQUENCE [LARGE SCALE GENOMIC DNA]</scope>
    <source>
        <strain evidence="4 5">4Q3S-7</strain>
    </source>
</reference>
<evidence type="ECO:0000313" key="5">
    <source>
        <dbReference type="Proteomes" id="UP000281708"/>
    </source>
</evidence>
<evidence type="ECO:0000259" key="3">
    <source>
        <dbReference type="PROSITE" id="PS51186"/>
    </source>
</evidence>
<evidence type="ECO:0000256" key="1">
    <source>
        <dbReference type="ARBA" id="ARBA00022679"/>
    </source>
</evidence>
<dbReference type="SUPFAM" id="SSF55729">
    <property type="entry name" value="Acyl-CoA N-acyltransferases (Nat)"/>
    <property type="match status" value="1"/>
</dbReference>
<organism evidence="4 5">
    <name type="scientific">Nocardioides mangrovicus</name>
    <dbReference type="NCBI Taxonomy" id="2478913"/>
    <lineage>
        <taxon>Bacteria</taxon>
        <taxon>Bacillati</taxon>
        <taxon>Actinomycetota</taxon>
        <taxon>Actinomycetes</taxon>
        <taxon>Propionibacteriales</taxon>
        <taxon>Nocardioidaceae</taxon>
        <taxon>Nocardioides</taxon>
    </lineage>
</organism>
<dbReference type="InterPro" id="IPR050832">
    <property type="entry name" value="Bact_Acetyltransf"/>
</dbReference>
<feature type="domain" description="N-acetyltransferase" evidence="3">
    <location>
        <begin position="1"/>
        <end position="137"/>
    </location>
</feature>
<dbReference type="PANTHER" id="PTHR43877">
    <property type="entry name" value="AMINOALKYLPHOSPHONATE N-ACETYLTRANSFERASE-RELATED-RELATED"/>
    <property type="match status" value="1"/>
</dbReference>
<sequence length="139" mass="14821">MSIRAAGPDDVDRLLALEEDAFGREAWSHRLVREALPYALVGDGPDLGWAVLSVAGEVADLQRIAAGVRRTGTGTRLLAAALGSARDAGAERVLLEVREDNEAGRAFYAAAGFVEIDRRRGYYRDGVDALVLELVLAAG</sequence>
<dbReference type="EMBL" id="RDBE01000001">
    <property type="protein sequence ID" value="RLV50692.1"/>
    <property type="molecule type" value="Genomic_DNA"/>
</dbReference>
<evidence type="ECO:0000313" key="4">
    <source>
        <dbReference type="EMBL" id="RLV50692.1"/>
    </source>
</evidence>
<dbReference type="InterPro" id="IPR000182">
    <property type="entry name" value="GNAT_dom"/>
</dbReference>
<proteinExistence type="predicted"/>